<sequence>MLIYLLKVNIVLILLYGCYRLMCYKDTFFGWRRTTLLLIYAVSLVVPALNIEYWTREQAVLRSAAEVYAVRMLPEVGITTAQQTIDWLSIFVTGYLFVAGLLLVRFAWQLVSIVRLAHRCDKKMVQGVPIRVLPEGQGPFSFFRWIFLCPTQATDQQLHEILLHEQTHCRQHHSADVLISQLFVIAFWANPFIWLMRREIRINLEYLADNQVLKQGADSRTYQYHLLGLTYTKCVATLSNNFNVLPLKKRIQMMNKRRTKGIRRVKYALFIPMAAALLVVSNIETVARAQKANKTTAVEKENYVKNDSVFDVCEHMPDFPGGDKGLMTYLQQNVKYPKSAEKNKQEGRVMVRFVVEKDGSLTDFAVARSVSPALDAEALRVAKMMPKWIPAKTKGKTVRVRYNNSH</sequence>
<dbReference type="PANTHER" id="PTHR33446:SF2">
    <property type="entry name" value="PROTEIN TONB"/>
    <property type="match status" value="1"/>
</dbReference>
<dbReference type="SUPFAM" id="SSF74653">
    <property type="entry name" value="TolA/TonB C-terminal domain"/>
    <property type="match status" value="1"/>
</dbReference>
<dbReference type="GO" id="GO:0055085">
    <property type="term" value="P:transmembrane transport"/>
    <property type="evidence" value="ECO:0007669"/>
    <property type="project" value="InterPro"/>
</dbReference>
<dbReference type="PROSITE" id="PS52015">
    <property type="entry name" value="TONB_CTD"/>
    <property type="match status" value="1"/>
</dbReference>
<evidence type="ECO:0000256" key="9">
    <source>
        <dbReference type="ARBA" id="ARBA00023136"/>
    </source>
</evidence>
<comment type="caution">
    <text evidence="12">The sequence shown here is derived from an EMBL/GenBank/DDBJ whole genome shotgun (WGS) entry which is preliminary data.</text>
</comment>
<dbReference type="Pfam" id="PF03544">
    <property type="entry name" value="TonB_C"/>
    <property type="match status" value="1"/>
</dbReference>
<proteinExistence type="inferred from homology"/>
<accession>L1NKG7</accession>
<evidence type="ECO:0000256" key="8">
    <source>
        <dbReference type="ARBA" id="ARBA00022989"/>
    </source>
</evidence>
<feature type="transmembrane region" description="Helical" evidence="10">
    <location>
        <begin position="35"/>
        <end position="54"/>
    </location>
</feature>
<evidence type="ECO:0000256" key="7">
    <source>
        <dbReference type="ARBA" id="ARBA00022927"/>
    </source>
</evidence>
<dbReference type="GO" id="GO:0031992">
    <property type="term" value="F:energy transducer activity"/>
    <property type="evidence" value="ECO:0007669"/>
    <property type="project" value="TreeGrafter"/>
</dbReference>
<dbReference type="GO" id="GO:0015031">
    <property type="term" value="P:protein transport"/>
    <property type="evidence" value="ECO:0007669"/>
    <property type="project" value="UniProtKB-KW"/>
</dbReference>
<dbReference type="InterPro" id="IPR051045">
    <property type="entry name" value="TonB-dependent_transducer"/>
</dbReference>
<evidence type="ECO:0000256" key="3">
    <source>
        <dbReference type="ARBA" id="ARBA00022448"/>
    </source>
</evidence>
<dbReference type="CDD" id="cd07341">
    <property type="entry name" value="M56_BlaR1_MecR1_like"/>
    <property type="match status" value="1"/>
</dbReference>
<dbReference type="NCBIfam" id="TIGR01352">
    <property type="entry name" value="tonB_Cterm"/>
    <property type="match status" value="1"/>
</dbReference>
<dbReference type="InterPro" id="IPR037682">
    <property type="entry name" value="TonB_C"/>
</dbReference>
<name>L1NKG7_9BACT</name>
<protein>
    <submittedName>
        <fullName evidence="12">Peptidase, M56 family</fullName>
    </submittedName>
</protein>
<evidence type="ECO:0000256" key="10">
    <source>
        <dbReference type="SAM" id="Phobius"/>
    </source>
</evidence>
<organism evidence="12 13">
    <name type="scientific">Hoylesella saccharolytica F0055</name>
    <dbReference type="NCBI Taxonomy" id="1127699"/>
    <lineage>
        <taxon>Bacteria</taxon>
        <taxon>Pseudomonadati</taxon>
        <taxon>Bacteroidota</taxon>
        <taxon>Bacteroidia</taxon>
        <taxon>Bacteroidales</taxon>
        <taxon>Prevotellaceae</taxon>
        <taxon>Hoylesella</taxon>
    </lineage>
</organism>
<keyword evidence="5" id="KW-0997">Cell inner membrane</keyword>
<dbReference type="InterPro" id="IPR006260">
    <property type="entry name" value="TonB/TolA_C"/>
</dbReference>
<keyword evidence="8 10" id="KW-1133">Transmembrane helix</keyword>
<dbReference type="STRING" id="1127699.HMPREF9151_00212"/>
<dbReference type="PANTHER" id="PTHR33446">
    <property type="entry name" value="PROTEIN TONB-RELATED"/>
    <property type="match status" value="1"/>
</dbReference>
<feature type="transmembrane region" description="Helical" evidence="10">
    <location>
        <begin position="87"/>
        <end position="108"/>
    </location>
</feature>
<gene>
    <name evidence="12" type="ORF">HMPREF9151_00212</name>
</gene>
<comment type="similarity">
    <text evidence="2">Belongs to the TonB family.</text>
</comment>
<keyword evidence="4" id="KW-1003">Cell membrane</keyword>
<dbReference type="AlphaFoldDB" id="L1NKG7"/>
<evidence type="ECO:0000313" key="12">
    <source>
        <dbReference type="EMBL" id="EKY03811.1"/>
    </source>
</evidence>
<keyword evidence="9 10" id="KW-0472">Membrane</keyword>
<evidence type="ECO:0000259" key="11">
    <source>
        <dbReference type="PROSITE" id="PS52015"/>
    </source>
</evidence>
<keyword evidence="13" id="KW-1185">Reference proteome</keyword>
<dbReference type="GO" id="GO:0098797">
    <property type="term" value="C:plasma membrane protein complex"/>
    <property type="evidence" value="ECO:0007669"/>
    <property type="project" value="TreeGrafter"/>
</dbReference>
<feature type="transmembrane region" description="Helical" evidence="10">
    <location>
        <begin position="6"/>
        <end position="23"/>
    </location>
</feature>
<evidence type="ECO:0000256" key="1">
    <source>
        <dbReference type="ARBA" id="ARBA00004383"/>
    </source>
</evidence>
<dbReference type="PATRIC" id="fig|1127699.3.peg.189"/>
<reference evidence="12 13" key="1">
    <citation type="submission" date="2012-05" db="EMBL/GenBank/DDBJ databases">
        <authorList>
            <person name="Weinstock G."/>
            <person name="Sodergren E."/>
            <person name="Lobos E.A."/>
            <person name="Fulton L."/>
            <person name="Fulton R."/>
            <person name="Courtney L."/>
            <person name="Fronick C."/>
            <person name="O'Laughlin M."/>
            <person name="Godfrey J."/>
            <person name="Wilson R.M."/>
            <person name="Miner T."/>
            <person name="Farmer C."/>
            <person name="Delehaunty K."/>
            <person name="Cordes M."/>
            <person name="Minx P."/>
            <person name="Tomlinson C."/>
            <person name="Chen J."/>
            <person name="Wollam A."/>
            <person name="Pepin K.H."/>
            <person name="Bhonagiri V."/>
            <person name="Zhang X."/>
            <person name="Suruliraj S."/>
            <person name="Warren W."/>
            <person name="Mitreva M."/>
            <person name="Mardis E.R."/>
            <person name="Wilson R.K."/>
        </authorList>
    </citation>
    <scope>NUCLEOTIDE SEQUENCE [LARGE SCALE GENOMIC DNA]</scope>
    <source>
        <strain evidence="12 13">F0055</strain>
    </source>
</reference>
<keyword evidence="3" id="KW-0813">Transport</keyword>
<evidence type="ECO:0000256" key="4">
    <source>
        <dbReference type="ARBA" id="ARBA00022475"/>
    </source>
</evidence>
<dbReference type="InterPro" id="IPR008756">
    <property type="entry name" value="Peptidase_M56"/>
</dbReference>
<keyword evidence="6 10" id="KW-0812">Transmembrane</keyword>
<dbReference type="RefSeq" id="WP_009163114.1">
    <property type="nucleotide sequence ID" value="NZ_KB291006.1"/>
</dbReference>
<dbReference type="HOGENOM" id="CLU_013798_1_0_10"/>
<evidence type="ECO:0000256" key="5">
    <source>
        <dbReference type="ARBA" id="ARBA00022519"/>
    </source>
</evidence>
<dbReference type="Gene3D" id="3.30.1150.10">
    <property type="match status" value="1"/>
</dbReference>
<evidence type="ECO:0000313" key="13">
    <source>
        <dbReference type="Proteomes" id="UP000010433"/>
    </source>
</evidence>
<dbReference type="Proteomes" id="UP000010433">
    <property type="component" value="Unassembled WGS sequence"/>
</dbReference>
<dbReference type="Pfam" id="PF05569">
    <property type="entry name" value="Peptidase_M56"/>
    <property type="match status" value="1"/>
</dbReference>
<feature type="transmembrane region" description="Helical" evidence="10">
    <location>
        <begin position="265"/>
        <end position="283"/>
    </location>
</feature>
<feature type="domain" description="TonB C-terminal" evidence="11">
    <location>
        <begin position="321"/>
        <end position="406"/>
    </location>
</feature>
<evidence type="ECO:0000256" key="6">
    <source>
        <dbReference type="ARBA" id="ARBA00022692"/>
    </source>
</evidence>
<comment type="subcellular location">
    <subcellularLocation>
        <location evidence="1">Cell inner membrane</location>
        <topology evidence="1">Single-pass membrane protein</topology>
        <orientation evidence="1">Periplasmic side</orientation>
    </subcellularLocation>
</comment>
<dbReference type="EMBL" id="AMEP01000022">
    <property type="protein sequence ID" value="EKY03811.1"/>
    <property type="molecule type" value="Genomic_DNA"/>
</dbReference>
<feature type="transmembrane region" description="Helical" evidence="10">
    <location>
        <begin position="177"/>
        <end position="196"/>
    </location>
</feature>
<evidence type="ECO:0000256" key="2">
    <source>
        <dbReference type="ARBA" id="ARBA00006555"/>
    </source>
</evidence>
<dbReference type="PROSITE" id="PS51257">
    <property type="entry name" value="PROKAR_LIPOPROTEIN"/>
    <property type="match status" value="1"/>
</dbReference>
<keyword evidence="7" id="KW-0653">Protein transport</keyword>